<comment type="caution">
    <text evidence="4">The sequence shown here is derived from an EMBL/GenBank/DDBJ whole genome shotgun (WGS) entry which is preliminary data.</text>
</comment>
<accession>A0A7V2AWE1</accession>
<keyword evidence="3" id="KW-0664">Pyridoxine biosynthesis</keyword>
<dbReference type="AlphaFoldDB" id="A0A7V2AWE1"/>
<keyword evidence="2" id="KW-0808">Transferase</keyword>
<name>A0A7V2AWE1_UNCEI</name>
<proteinExistence type="predicted"/>
<organism evidence="4">
    <name type="scientific">Eiseniibacteriota bacterium</name>
    <dbReference type="NCBI Taxonomy" id="2212470"/>
    <lineage>
        <taxon>Bacteria</taxon>
        <taxon>Candidatus Eiseniibacteriota</taxon>
    </lineage>
</organism>
<dbReference type="GO" id="GO:0005829">
    <property type="term" value="C:cytosol"/>
    <property type="evidence" value="ECO:0007669"/>
    <property type="project" value="TreeGrafter"/>
</dbReference>
<dbReference type="SUPFAM" id="SSF63892">
    <property type="entry name" value="Pyridoxine 5'-phosphate synthase"/>
    <property type="match status" value="1"/>
</dbReference>
<sequence length="93" mass="10057">LGFDAVEIHTGAYANAKGGERERALGAVRDAAAAARKYGLRVHAGHGLTYHNVRPIAGIPEIEELNIGHSIISRSIFVGIERAVREMAELLER</sequence>
<dbReference type="InterPro" id="IPR013785">
    <property type="entry name" value="Aldolase_TIM"/>
</dbReference>
<dbReference type="EMBL" id="DSEC01000610">
    <property type="protein sequence ID" value="HER44485.1"/>
    <property type="molecule type" value="Genomic_DNA"/>
</dbReference>
<dbReference type="Proteomes" id="UP000886069">
    <property type="component" value="Unassembled WGS sequence"/>
</dbReference>
<evidence type="ECO:0000256" key="1">
    <source>
        <dbReference type="ARBA" id="ARBA00022490"/>
    </source>
</evidence>
<evidence type="ECO:0000313" key="4">
    <source>
        <dbReference type="EMBL" id="HER44485.1"/>
    </source>
</evidence>
<dbReference type="Gene3D" id="3.20.20.70">
    <property type="entry name" value="Aldolase class I"/>
    <property type="match status" value="1"/>
</dbReference>
<dbReference type="InterPro" id="IPR004569">
    <property type="entry name" value="PyrdxlP_synth_PdxJ"/>
</dbReference>
<reference evidence="4" key="1">
    <citation type="journal article" date="2020" name="mSystems">
        <title>Genome- and Community-Level Interaction Insights into Carbon Utilization and Element Cycling Functions of Hydrothermarchaeota in Hydrothermal Sediment.</title>
        <authorList>
            <person name="Zhou Z."/>
            <person name="Liu Y."/>
            <person name="Xu W."/>
            <person name="Pan J."/>
            <person name="Luo Z.H."/>
            <person name="Li M."/>
        </authorList>
    </citation>
    <scope>NUCLEOTIDE SEQUENCE [LARGE SCALE GENOMIC DNA]</scope>
    <source>
        <strain evidence="4">SpSt-1233</strain>
    </source>
</reference>
<keyword evidence="1" id="KW-0963">Cytoplasm</keyword>
<gene>
    <name evidence="4" type="ORF">ENO08_08505</name>
</gene>
<evidence type="ECO:0000256" key="2">
    <source>
        <dbReference type="ARBA" id="ARBA00022679"/>
    </source>
</evidence>
<evidence type="ECO:0000256" key="3">
    <source>
        <dbReference type="ARBA" id="ARBA00023096"/>
    </source>
</evidence>
<dbReference type="PANTHER" id="PTHR30456">
    <property type="entry name" value="PYRIDOXINE 5'-PHOSPHATE SYNTHASE"/>
    <property type="match status" value="1"/>
</dbReference>
<dbReference type="Pfam" id="PF03740">
    <property type="entry name" value="PdxJ"/>
    <property type="match status" value="1"/>
</dbReference>
<dbReference type="InterPro" id="IPR036130">
    <property type="entry name" value="Pyridoxine-5'_phos_synth"/>
</dbReference>
<dbReference type="GO" id="GO:0033856">
    <property type="term" value="F:pyridoxine 5'-phosphate synthase activity"/>
    <property type="evidence" value="ECO:0007669"/>
    <property type="project" value="InterPro"/>
</dbReference>
<protein>
    <submittedName>
        <fullName evidence="4">Pyridoxine 5'-phosphate synthase</fullName>
    </submittedName>
</protein>
<dbReference type="GO" id="GO:0008615">
    <property type="term" value="P:pyridoxine biosynthetic process"/>
    <property type="evidence" value="ECO:0007669"/>
    <property type="project" value="UniProtKB-KW"/>
</dbReference>
<dbReference type="PANTHER" id="PTHR30456:SF0">
    <property type="entry name" value="PYRIDOXINE 5'-PHOSPHATE SYNTHASE"/>
    <property type="match status" value="1"/>
</dbReference>
<feature type="non-terminal residue" evidence="4">
    <location>
        <position position="1"/>
    </location>
</feature>